<feature type="repeat" description="ANK" evidence="3">
    <location>
        <begin position="717"/>
        <end position="749"/>
    </location>
</feature>
<feature type="compositionally biased region" description="Gly residues" evidence="4">
    <location>
        <begin position="15"/>
        <end position="32"/>
    </location>
</feature>
<feature type="region of interest" description="Disordered" evidence="4">
    <location>
        <begin position="1"/>
        <end position="32"/>
    </location>
</feature>
<dbReference type="PANTHER" id="PTHR24171:SF10">
    <property type="entry name" value="ANKYRIN REPEAT DOMAIN-CONTAINING PROTEIN 29-LIKE"/>
    <property type="match status" value="1"/>
</dbReference>
<feature type="repeat" description="ANK" evidence="3">
    <location>
        <begin position="816"/>
        <end position="848"/>
    </location>
</feature>
<name>A0A8H7D1X6_9AGAR</name>
<sequence length="1012" mass="112661">MPRQDDEPKTVYIYGGKGGPGGTGGVNGGGGGTGEAPTVNIDNSINNIMIQDHRLVEDLNKWLEFPPETKDRQYHLRSLHHKDTGRWLLQDDRFIKWKATPSSLWIKGISGTGKSVLSSTVIEEITKTCPEQSAVAFFYFDFRNERQRMDIMLRSIIWQLSGRSTSPYSSLERLYKSLGNGTIHPQPADLQGVLEDLLLELDQTYIVIDGLDECHKIDWKPLVQFIHSLYHPTRNAPHILFTSQPVQDFQIAFKDVTFIELGSVVSAGDIRSFVGSEVSAVGNWASNDKDAKDVIEQIVQKSDGMFRMAACLLIELRHCYFRDDVEETLRALPADLFGIYHRFLTQAKDSFKKTVFLEAIFRWLVFSAREITSNELADAIAFCLDDPAFDFSDPDKSSYYPNRRWGNSSIFKLLEGLIVIKKNGSAKLSITLAHSSVKDYILSPYFQQEFGTIINLTKGISHKFIAQTCVRYLLLFADANHLMTKKTFPDYPMSLYAAKYWVHHLQLCDNWDQEALLPSTMHLLEDGSSQYTALYQLYHFDPYQPWQSWGRLISPLSLCSTMGYTAGVGSLLIKHNASVDQADEDGTTALHLASSQGHLDIVQLLIEHSASADQADKDGKTALHLALSWGHLDIVQLLIEHSASVDQADNYGTTLLHLASSKGYHDVGQLLIEHSTSVNQADKDGRTALHRASSMGHLNIVQLLMEHSVSIDQADKDGWTALHLALSRDHLNIIQLLIEHGTSINQADEDGWTALHLASSKGCLNIVQLLIEHGASINQADKDGRTALHLASSGQHLNVLQLLIEHSVSIDQADSDGWTALHRASSKGLFDIVQLLIKHNAYVDQATKNGMVMLHLSLSRDHINTRQLLSERGISIDQAVKAGTTALHLASSRGNLNIVQLLIEHSASIDQADKDGWTALHFASSRGRFDVVQLLIKHSASIDQGDEDGRTALHQASNRGHLNIVQLLIKHGASINYADKAGRTACRFASLGHHFEIVSLLSQEERRKALKP</sequence>
<dbReference type="SMART" id="SM00248">
    <property type="entry name" value="ANK"/>
    <property type="match status" value="12"/>
</dbReference>
<accession>A0A8H7D1X6</accession>
<dbReference type="AlphaFoldDB" id="A0A8H7D1X6"/>
<feature type="repeat" description="ANK" evidence="3">
    <location>
        <begin position="750"/>
        <end position="782"/>
    </location>
</feature>
<feature type="repeat" description="ANK" evidence="3">
    <location>
        <begin position="882"/>
        <end position="914"/>
    </location>
</feature>
<dbReference type="Pfam" id="PF12796">
    <property type="entry name" value="Ank_2"/>
    <property type="match status" value="3"/>
</dbReference>
<dbReference type="SUPFAM" id="SSF48403">
    <property type="entry name" value="Ankyrin repeat"/>
    <property type="match status" value="2"/>
</dbReference>
<evidence type="ECO:0000256" key="1">
    <source>
        <dbReference type="ARBA" id="ARBA00022737"/>
    </source>
</evidence>
<protein>
    <submittedName>
        <fullName evidence="6">P-loop containing nucleoside triphosphate hydrolase protein</fullName>
    </submittedName>
</protein>
<dbReference type="PROSITE" id="PS50088">
    <property type="entry name" value="ANK_REPEAT"/>
    <property type="match status" value="11"/>
</dbReference>
<dbReference type="InterPro" id="IPR056884">
    <property type="entry name" value="NPHP3-like_N"/>
</dbReference>
<dbReference type="InterPro" id="IPR027417">
    <property type="entry name" value="P-loop_NTPase"/>
</dbReference>
<dbReference type="InterPro" id="IPR002110">
    <property type="entry name" value="Ankyrin_rpt"/>
</dbReference>
<dbReference type="Pfam" id="PF24883">
    <property type="entry name" value="NPHP3_N"/>
    <property type="match status" value="1"/>
</dbReference>
<organism evidence="6 7">
    <name type="scientific">Mycena venus</name>
    <dbReference type="NCBI Taxonomy" id="2733690"/>
    <lineage>
        <taxon>Eukaryota</taxon>
        <taxon>Fungi</taxon>
        <taxon>Dikarya</taxon>
        <taxon>Basidiomycota</taxon>
        <taxon>Agaricomycotina</taxon>
        <taxon>Agaricomycetes</taxon>
        <taxon>Agaricomycetidae</taxon>
        <taxon>Agaricales</taxon>
        <taxon>Marasmiineae</taxon>
        <taxon>Mycenaceae</taxon>
        <taxon>Mycena</taxon>
    </lineage>
</organism>
<dbReference type="PROSITE" id="PS50837">
    <property type="entry name" value="NACHT"/>
    <property type="match status" value="1"/>
</dbReference>
<dbReference type="InterPro" id="IPR007111">
    <property type="entry name" value="NACHT_NTPase"/>
</dbReference>
<feature type="repeat" description="ANK" evidence="3">
    <location>
        <begin position="684"/>
        <end position="716"/>
    </location>
</feature>
<dbReference type="Pfam" id="PF13637">
    <property type="entry name" value="Ank_4"/>
    <property type="match status" value="3"/>
</dbReference>
<reference evidence="6" key="1">
    <citation type="submission" date="2020-05" db="EMBL/GenBank/DDBJ databases">
        <title>Mycena genomes resolve the evolution of fungal bioluminescence.</title>
        <authorList>
            <person name="Tsai I.J."/>
        </authorList>
    </citation>
    <scope>NUCLEOTIDE SEQUENCE</scope>
    <source>
        <strain evidence="6">CCC161011</strain>
    </source>
</reference>
<feature type="repeat" description="ANK" evidence="3">
    <location>
        <begin position="651"/>
        <end position="683"/>
    </location>
</feature>
<evidence type="ECO:0000313" key="7">
    <source>
        <dbReference type="Proteomes" id="UP000620124"/>
    </source>
</evidence>
<dbReference type="PRINTS" id="PR01415">
    <property type="entry name" value="ANKYRIN"/>
</dbReference>
<keyword evidence="6" id="KW-0378">Hydrolase</keyword>
<keyword evidence="2 3" id="KW-0040">ANK repeat</keyword>
<evidence type="ECO:0000313" key="6">
    <source>
        <dbReference type="EMBL" id="KAF7358495.1"/>
    </source>
</evidence>
<feature type="repeat" description="ANK" evidence="3">
    <location>
        <begin position="585"/>
        <end position="617"/>
    </location>
</feature>
<feature type="repeat" description="ANK" evidence="3">
    <location>
        <begin position="915"/>
        <end position="947"/>
    </location>
</feature>
<dbReference type="OrthoDB" id="194358at2759"/>
<dbReference type="PROSITE" id="PS50297">
    <property type="entry name" value="ANK_REP_REGION"/>
    <property type="match status" value="11"/>
</dbReference>
<proteinExistence type="predicted"/>
<feature type="repeat" description="ANK" evidence="3">
    <location>
        <begin position="948"/>
        <end position="980"/>
    </location>
</feature>
<dbReference type="PANTHER" id="PTHR24171">
    <property type="entry name" value="ANKYRIN REPEAT DOMAIN-CONTAINING PROTEIN 39-RELATED"/>
    <property type="match status" value="1"/>
</dbReference>
<dbReference type="GO" id="GO:0016787">
    <property type="term" value="F:hydrolase activity"/>
    <property type="evidence" value="ECO:0007669"/>
    <property type="project" value="UniProtKB-KW"/>
</dbReference>
<keyword evidence="1" id="KW-0677">Repeat</keyword>
<dbReference type="InterPro" id="IPR036770">
    <property type="entry name" value="Ankyrin_rpt-contain_sf"/>
</dbReference>
<evidence type="ECO:0000259" key="5">
    <source>
        <dbReference type="PROSITE" id="PS50837"/>
    </source>
</evidence>
<dbReference type="Gene3D" id="1.25.40.20">
    <property type="entry name" value="Ankyrin repeat-containing domain"/>
    <property type="match status" value="6"/>
</dbReference>
<keyword evidence="7" id="KW-1185">Reference proteome</keyword>
<feature type="domain" description="NACHT" evidence="5">
    <location>
        <begin position="102"/>
        <end position="213"/>
    </location>
</feature>
<dbReference type="SUPFAM" id="SSF52540">
    <property type="entry name" value="P-loop containing nucleoside triphosphate hydrolases"/>
    <property type="match status" value="1"/>
</dbReference>
<feature type="repeat" description="ANK" evidence="3">
    <location>
        <begin position="783"/>
        <end position="815"/>
    </location>
</feature>
<evidence type="ECO:0000256" key="2">
    <source>
        <dbReference type="ARBA" id="ARBA00023043"/>
    </source>
</evidence>
<feature type="repeat" description="ANK" evidence="3">
    <location>
        <begin position="618"/>
        <end position="650"/>
    </location>
</feature>
<dbReference type="EMBL" id="JACAZI010000006">
    <property type="protein sequence ID" value="KAF7358495.1"/>
    <property type="molecule type" value="Genomic_DNA"/>
</dbReference>
<evidence type="ECO:0000256" key="4">
    <source>
        <dbReference type="SAM" id="MobiDB-lite"/>
    </source>
</evidence>
<gene>
    <name evidence="6" type="ORF">MVEN_00900200</name>
</gene>
<dbReference type="Gene3D" id="3.40.50.300">
    <property type="entry name" value="P-loop containing nucleotide triphosphate hydrolases"/>
    <property type="match status" value="1"/>
</dbReference>
<evidence type="ECO:0000256" key="3">
    <source>
        <dbReference type="PROSITE-ProRule" id="PRU00023"/>
    </source>
</evidence>
<dbReference type="Proteomes" id="UP000620124">
    <property type="component" value="Unassembled WGS sequence"/>
</dbReference>
<comment type="caution">
    <text evidence="6">The sequence shown here is derived from an EMBL/GenBank/DDBJ whole genome shotgun (WGS) entry which is preliminary data.</text>
</comment>